<dbReference type="Pfam" id="PF13410">
    <property type="entry name" value="GST_C_2"/>
    <property type="match status" value="1"/>
</dbReference>
<reference evidence="3" key="1">
    <citation type="submission" date="2021-04" db="EMBL/GenBank/DDBJ databases">
        <authorList>
            <person name="Hornung B."/>
        </authorList>
    </citation>
    <scope>NUCLEOTIDE SEQUENCE</scope>
    <source>
        <strain evidence="3">G5G6</strain>
    </source>
</reference>
<dbReference type="AlphaFoldDB" id="A0A916N3P0"/>
<organism evidence="3 4">
    <name type="scientific">Georgfuchsia toluolica</name>
    <dbReference type="NCBI Taxonomy" id="424218"/>
    <lineage>
        <taxon>Bacteria</taxon>
        <taxon>Pseudomonadati</taxon>
        <taxon>Pseudomonadota</taxon>
        <taxon>Betaproteobacteria</taxon>
        <taxon>Nitrosomonadales</taxon>
        <taxon>Sterolibacteriaceae</taxon>
        <taxon>Georgfuchsia</taxon>
    </lineage>
</organism>
<dbReference type="SUPFAM" id="SSF52833">
    <property type="entry name" value="Thioredoxin-like"/>
    <property type="match status" value="1"/>
</dbReference>
<feature type="domain" description="GST C-terminal" evidence="2">
    <location>
        <begin position="82"/>
        <end position="203"/>
    </location>
</feature>
<name>A0A916N3P0_9PROT</name>
<evidence type="ECO:0000313" key="4">
    <source>
        <dbReference type="Proteomes" id="UP000742786"/>
    </source>
</evidence>
<dbReference type="Gene3D" id="1.20.1050.10">
    <property type="match status" value="1"/>
</dbReference>
<dbReference type="CDD" id="cd03205">
    <property type="entry name" value="GST_C_6"/>
    <property type="match status" value="1"/>
</dbReference>
<dbReference type="InterPro" id="IPR036282">
    <property type="entry name" value="Glutathione-S-Trfase_C_sf"/>
</dbReference>
<feature type="domain" description="GST N-terminal" evidence="1">
    <location>
        <begin position="1"/>
        <end position="77"/>
    </location>
</feature>
<dbReference type="Proteomes" id="UP000742786">
    <property type="component" value="Unassembled WGS sequence"/>
</dbReference>
<sequence length="203" mass="22747">MKLFCTLTSPYARKVRVVLAEKKIDCELVLENPRNSEAVAHYNPLARVPVLVLDDDTSIFDSPVIVEYLDNVAPNSKLTPQPNRERIEVKCREALADGLLDAAVAIRMESQRPAKVRDNAAIERNHLVIGRSLLTMEQRLGENTWSMGTHFGLADIAIGCALGYLDFRFSDIDWRAAQPNLTRLYDKLMQRPSFIETVPPAGA</sequence>
<dbReference type="Gene3D" id="3.40.30.10">
    <property type="entry name" value="Glutaredoxin"/>
    <property type="match status" value="1"/>
</dbReference>
<evidence type="ECO:0000259" key="2">
    <source>
        <dbReference type="PROSITE" id="PS50405"/>
    </source>
</evidence>
<dbReference type="RefSeq" id="WP_220637039.1">
    <property type="nucleotide sequence ID" value="NZ_CAJQUM010000001.1"/>
</dbReference>
<proteinExistence type="predicted"/>
<evidence type="ECO:0000259" key="1">
    <source>
        <dbReference type="PROSITE" id="PS50404"/>
    </source>
</evidence>
<dbReference type="SUPFAM" id="SSF47616">
    <property type="entry name" value="GST C-terminal domain-like"/>
    <property type="match status" value="1"/>
</dbReference>
<protein>
    <submittedName>
        <fullName evidence="3">Uncharacterized GST-like protein YibF</fullName>
    </submittedName>
</protein>
<gene>
    <name evidence="3" type="primary">yibF</name>
    <name evidence="3" type="ORF">GTOL_13164</name>
</gene>
<dbReference type="InterPro" id="IPR040079">
    <property type="entry name" value="Glutathione_S-Trfase"/>
</dbReference>
<dbReference type="PANTHER" id="PTHR44051">
    <property type="entry name" value="GLUTATHIONE S-TRANSFERASE-RELATED"/>
    <property type="match status" value="1"/>
</dbReference>
<dbReference type="EMBL" id="CAJQUM010000001">
    <property type="protein sequence ID" value="CAG4885281.1"/>
    <property type="molecule type" value="Genomic_DNA"/>
</dbReference>
<accession>A0A916N3P0</accession>
<dbReference type="InterPro" id="IPR036249">
    <property type="entry name" value="Thioredoxin-like_sf"/>
</dbReference>
<dbReference type="PANTHER" id="PTHR44051:SF8">
    <property type="entry name" value="GLUTATHIONE S-TRANSFERASE GSTA"/>
    <property type="match status" value="1"/>
</dbReference>
<dbReference type="PROSITE" id="PS50405">
    <property type="entry name" value="GST_CTER"/>
    <property type="match status" value="1"/>
</dbReference>
<dbReference type="InterPro" id="IPR010987">
    <property type="entry name" value="Glutathione-S-Trfase_C-like"/>
</dbReference>
<dbReference type="SFLD" id="SFLDS00019">
    <property type="entry name" value="Glutathione_Transferase_(cytos"/>
    <property type="match status" value="1"/>
</dbReference>
<evidence type="ECO:0000313" key="3">
    <source>
        <dbReference type="EMBL" id="CAG4885281.1"/>
    </source>
</evidence>
<comment type="caution">
    <text evidence="3">The sequence shown here is derived from an EMBL/GenBank/DDBJ whole genome shotgun (WGS) entry which is preliminary data.</text>
</comment>
<keyword evidence="4" id="KW-1185">Reference proteome</keyword>
<dbReference type="InterPro" id="IPR004045">
    <property type="entry name" value="Glutathione_S-Trfase_N"/>
</dbReference>
<dbReference type="PROSITE" id="PS50404">
    <property type="entry name" value="GST_NTER"/>
    <property type="match status" value="1"/>
</dbReference>
<dbReference type="Pfam" id="PF13409">
    <property type="entry name" value="GST_N_2"/>
    <property type="match status" value="1"/>
</dbReference>
<dbReference type="SFLD" id="SFLDG00358">
    <property type="entry name" value="Main_(cytGST)"/>
    <property type="match status" value="1"/>
</dbReference>